<accession>A0A226MEF9</accession>
<feature type="compositionally biased region" description="Low complexity" evidence="1">
    <location>
        <begin position="82"/>
        <end position="91"/>
    </location>
</feature>
<dbReference type="EMBL" id="MCFN01001217">
    <property type="protein sequence ID" value="OXB53429.1"/>
    <property type="molecule type" value="Genomic_DNA"/>
</dbReference>
<dbReference type="GO" id="GO:0005886">
    <property type="term" value="C:plasma membrane"/>
    <property type="evidence" value="ECO:0007669"/>
    <property type="project" value="TreeGrafter"/>
</dbReference>
<dbReference type="PANTHER" id="PTHR10614">
    <property type="entry name" value="INSULIN RECEPTOR SUBSTRATE"/>
    <property type="match status" value="1"/>
</dbReference>
<feature type="region of interest" description="Disordered" evidence="1">
    <location>
        <begin position="50"/>
        <end position="166"/>
    </location>
</feature>
<keyword evidence="3" id="KW-1185">Reference proteome</keyword>
<feature type="compositionally biased region" description="Low complexity" evidence="1">
    <location>
        <begin position="1"/>
        <end position="13"/>
    </location>
</feature>
<evidence type="ECO:0000313" key="2">
    <source>
        <dbReference type="EMBL" id="OXB53429.1"/>
    </source>
</evidence>
<dbReference type="STRING" id="9009.A0A226MEF9"/>
<sequence length="166" mass="17190">MSPASGSTTSTPPDCYFGAPGQPGVEEAASAAHHKPIYSYFSLPRSFKHVHRRGGAAACEDGSPQPRSALGSGRLLYAAEDSSSSTSSDSLGGPGGPEGPAPRSQPPRKVDTAVQTKGRLARPTRLSLGGPKASTLPRAREQPPLLPPPEPKSPGEYVNIEPPRST</sequence>
<dbReference type="GO" id="GO:0005158">
    <property type="term" value="F:insulin receptor binding"/>
    <property type="evidence" value="ECO:0007669"/>
    <property type="project" value="InterPro"/>
</dbReference>
<dbReference type="GO" id="GO:0008286">
    <property type="term" value="P:insulin receptor signaling pathway"/>
    <property type="evidence" value="ECO:0007669"/>
    <property type="project" value="InterPro"/>
</dbReference>
<dbReference type="GO" id="GO:0043548">
    <property type="term" value="F:phosphatidylinositol 3-kinase binding"/>
    <property type="evidence" value="ECO:0007669"/>
    <property type="project" value="TreeGrafter"/>
</dbReference>
<dbReference type="GO" id="GO:0005829">
    <property type="term" value="C:cytosol"/>
    <property type="evidence" value="ECO:0007669"/>
    <property type="project" value="TreeGrafter"/>
</dbReference>
<dbReference type="Proteomes" id="UP000198323">
    <property type="component" value="Unassembled WGS sequence"/>
</dbReference>
<reference evidence="2 3" key="1">
    <citation type="submission" date="2016-07" db="EMBL/GenBank/DDBJ databases">
        <title>Disparate Historic Effective Population Sizes Predicted by Modern Levels of Genome Diversity for the Scaled Quail (Callipepla squamata) and the Northern Bobwhite (Colinus virginianus): Inferences from First and Second Generation Draft Genome Assemblies for Sympatric New World Quail.</title>
        <authorList>
            <person name="Oldeschulte D.L."/>
            <person name="Halley Y.A."/>
            <person name="Bhattarai E.K."/>
            <person name="Brashear W.A."/>
            <person name="Hill J."/>
            <person name="Metz R.P."/>
            <person name="Johnson C.D."/>
            <person name="Rollins D."/>
            <person name="Peterson M.J."/>
            <person name="Bickhart D.M."/>
            <person name="Decker J.E."/>
            <person name="Seabury C.M."/>
        </authorList>
    </citation>
    <scope>NUCLEOTIDE SEQUENCE [LARGE SCALE GENOMIC DNA]</scope>
    <source>
        <strain evidence="2 3">Texas</strain>
        <tissue evidence="2">Leg muscle</tissue>
    </source>
</reference>
<gene>
    <name evidence="2" type="ORF">ASZ78_001652</name>
</gene>
<organism evidence="2 3">
    <name type="scientific">Callipepla squamata</name>
    <name type="common">Scaled quail</name>
    <dbReference type="NCBI Taxonomy" id="9009"/>
    <lineage>
        <taxon>Eukaryota</taxon>
        <taxon>Metazoa</taxon>
        <taxon>Chordata</taxon>
        <taxon>Craniata</taxon>
        <taxon>Vertebrata</taxon>
        <taxon>Euteleostomi</taxon>
        <taxon>Archelosauria</taxon>
        <taxon>Archosauria</taxon>
        <taxon>Dinosauria</taxon>
        <taxon>Saurischia</taxon>
        <taxon>Theropoda</taxon>
        <taxon>Coelurosauria</taxon>
        <taxon>Aves</taxon>
        <taxon>Neognathae</taxon>
        <taxon>Galloanserae</taxon>
        <taxon>Galliformes</taxon>
        <taxon>Odontophoridae</taxon>
        <taxon>Callipepla</taxon>
    </lineage>
</organism>
<evidence type="ECO:0000313" key="3">
    <source>
        <dbReference type="Proteomes" id="UP000198323"/>
    </source>
</evidence>
<dbReference type="AlphaFoldDB" id="A0A226MEF9"/>
<evidence type="ECO:0000256" key="1">
    <source>
        <dbReference type="SAM" id="MobiDB-lite"/>
    </source>
</evidence>
<protein>
    <submittedName>
        <fullName evidence="2">Uncharacterized protein</fullName>
    </submittedName>
</protein>
<comment type="caution">
    <text evidence="2">The sequence shown here is derived from an EMBL/GenBank/DDBJ whole genome shotgun (WGS) entry which is preliminary data.</text>
</comment>
<dbReference type="PANTHER" id="PTHR10614:SF11">
    <property type="entry name" value="INSULIN RECEPTOR SUBSTRATE 1"/>
    <property type="match status" value="1"/>
</dbReference>
<feature type="region of interest" description="Disordered" evidence="1">
    <location>
        <begin position="1"/>
        <end position="30"/>
    </location>
</feature>
<proteinExistence type="predicted"/>
<name>A0A226MEF9_CALSU</name>
<dbReference type="OrthoDB" id="946068at2759"/>
<dbReference type="InterPro" id="IPR039011">
    <property type="entry name" value="IRS"/>
</dbReference>